<protein>
    <submittedName>
        <fullName evidence="3">Methyltransf_11 domain-containing protein</fullName>
    </submittedName>
</protein>
<name>A0A699Z9Q9_HAELA</name>
<keyword evidence="4" id="KW-1185">Reference proteome</keyword>
<gene>
    <name evidence="3" type="ORF">HaLaN_16338</name>
</gene>
<dbReference type="GO" id="GO:0008168">
    <property type="term" value="F:methyltransferase activity"/>
    <property type="evidence" value="ECO:0007669"/>
    <property type="project" value="UniProtKB-KW"/>
</dbReference>
<evidence type="ECO:0000256" key="1">
    <source>
        <dbReference type="ARBA" id="ARBA00022603"/>
    </source>
</evidence>
<dbReference type="EMBL" id="BLLF01001455">
    <property type="protein sequence ID" value="GFH19397.1"/>
    <property type="molecule type" value="Genomic_DNA"/>
</dbReference>
<feature type="non-terminal residue" evidence="3">
    <location>
        <position position="1"/>
    </location>
</feature>
<evidence type="ECO:0000313" key="3">
    <source>
        <dbReference type="EMBL" id="GFH19397.1"/>
    </source>
</evidence>
<reference evidence="3 4" key="1">
    <citation type="submission" date="2020-02" db="EMBL/GenBank/DDBJ databases">
        <title>Draft genome sequence of Haematococcus lacustris strain NIES-144.</title>
        <authorList>
            <person name="Morimoto D."/>
            <person name="Nakagawa S."/>
            <person name="Yoshida T."/>
            <person name="Sawayama S."/>
        </authorList>
    </citation>
    <scope>NUCLEOTIDE SEQUENCE [LARGE SCALE GENOMIC DNA]</scope>
    <source>
        <strain evidence="3 4">NIES-144</strain>
    </source>
</reference>
<accession>A0A699Z9Q9</accession>
<keyword evidence="2" id="KW-0808">Transferase</keyword>
<dbReference type="AlphaFoldDB" id="A0A699Z9Q9"/>
<organism evidence="3 4">
    <name type="scientific">Haematococcus lacustris</name>
    <name type="common">Green alga</name>
    <name type="synonym">Haematococcus pluvialis</name>
    <dbReference type="NCBI Taxonomy" id="44745"/>
    <lineage>
        <taxon>Eukaryota</taxon>
        <taxon>Viridiplantae</taxon>
        <taxon>Chlorophyta</taxon>
        <taxon>core chlorophytes</taxon>
        <taxon>Chlorophyceae</taxon>
        <taxon>CS clade</taxon>
        <taxon>Chlamydomonadales</taxon>
        <taxon>Haematococcaceae</taxon>
        <taxon>Haematococcus</taxon>
    </lineage>
</organism>
<keyword evidence="1" id="KW-0489">Methyltransferase</keyword>
<dbReference type="GO" id="GO:0032259">
    <property type="term" value="P:methylation"/>
    <property type="evidence" value="ECO:0007669"/>
    <property type="project" value="UniProtKB-KW"/>
</dbReference>
<evidence type="ECO:0000313" key="4">
    <source>
        <dbReference type="Proteomes" id="UP000485058"/>
    </source>
</evidence>
<dbReference type="PANTHER" id="PTHR13090">
    <property type="entry name" value="ARGININE-HYDROXYLASE NDUFAF5, MITOCHONDRIAL"/>
    <property type="match status" value="1"/>
</dbReference>
<sequence>MVRDGGNLLTRAGLALPAVDQDDSVVRYAAGPAEVVEHLRAMGESNAVQQRQRYLGKDVPLAAGAAYSNMFGSEVDGSVQATYQVMYLAGWSPHEAQQQPAKRGSATVSFQELATGLQDSGKATGGSGAIAAFALTPPPSPPLLAAPLRPVPPRASAPPSPETIGALTSLRITFFGLDLWSLCTWQSDVEALVNEQRTRTNVSMAYLTAPGMCYSALKALNYTTLLNTSLPVEQLMPGLDYFVADITGVLRSYFTDESLSVGASDYCAGNRTDSTFYNSTTPVNGTWATLHVMVTVSSPSPQGLTVLPTTMQLRNLQRNW</sequence>
<dbReference type="PANTHER" id="PTHR13090:SF1">
    <property type="entry name" value="ARGININE-HYDROXYLASE NDUFAF5, MITOCHONDRIAL"/>
    <property type="match status" value="1"/>
</dbReference>
<evidence type="ECO:0000256" key="2">
    <source>
        <dbReference type="ARBA" id="ARBA00022679"/>
    </source>
</evidence>
<dbReference type="GO" id="GO:0005739">
    <property type="term" value="C:mitochondrion"/>
    <property type="evidence" value="ECO:0007669"/>
    <property type="project" value="TreeGrafter"/>
</dbReference>
<dbReference type="GO" id="GO:0032981">
    <property type="term" value="P:mitochondrial respiratory chain complex I assembly"/>
    <property type="evidence" value="ECO:0007669"/>
    <property type="project" value="TreeGrafter"/>
</dbReference>
<dbReference type="InterPro" id="IPR050602">
    <property type="entry name" value="Malonyl-ACP_OMT"/>
</dbReference>
<comment type="caution">
    <text evidence="3">The sequence shown here is derived from an EMBL/GenBank/DDBJ whole genome shotgun (WGS) entry which is preliminary data.</text>
</comment>
<proteinExistence type="predicted"/>
<dbReference type="Proteomes" id="UP000485058">
    <property type="component" value="Unassembled WGS sequence"/>
</dbReference>